<keyword evidence="1" id="KW-0812">Transmembrane</keyword>
<keyword evidence="3" id="KW-1185">Reference proteome</keyword>
<proteinExistence type="predicted"/>
<dbReference type="EMBL" id="RRYP01016511">
    <property type="protein sequence ID" value="TNV75047.1"/>
    <property type="molecule type" value="Genomic_DNA"/>
</dbReference>
<dbReference type="AlphaFoldDB" id="A0A8J8SY12"/>
<keyword evidence="1" id="KW-0472">Membrane</keyword>
<dbReference type="Proteomes" id="UP000785679">
    <property type="component" value="Unassembled WGS sequence"/>
</dbReference>
<protein>
    <submittedName>
        <fullName evidence="2">Uncharacterized protein</fullName>
    </submittedName>
</protein>
<evidence type="ECO:0000256" key="1">
    <source>
        <dbReference type="SAM" id="Phobius"/>
    </source>
</evidence>
<name>A0A8J8SY12_HALGN</name>
<gene>
    <name evidence="2" type="ORF">FGO68_gene1699</name>
</gene>
<feature type="transmembrane region" description="Helical" evidence="1">
    <location>
        <begin position="12"/>
        <end position="37"/>
    </location>
</feature>
<evidence type="ECO:0000313" key="3">
    <source>
        <dbReference type="Proteomes" id="UP000785679"/>
    </source>
</evidence>
<comment type="caution">
    <text evidence="2">The sequence shown here is derived from an EMBL/GenBank/DDBJ whole genome shotgun (WGS) entry which is preliminary data.</text>
</comment>
<accession>A0A8J8SY12</accession>
<organism evidence="2 3">
    <name type="scientific">Halteria grandinella</name>
    <dbReference type="NCBI Taxonomy" id="5974"/>
    <lineage>
        <taxon>Eukaryota</taxon>
        <taxon>Sar</taxon>
        <taxon>Alveolata</taxon>
        <taxon>Ciliophora</taxon>
        <taxon>Intramacronucleata</taxon>
        <taxon>Spirotrichea</taxon>
        <taxon>Stichotrichia</taxon>
        <taxon>Sporadotrichida</taxon>
        <taxon>Halteriidae</taxon>
        <taxon>Halteria</taxon>
    </lineage>
</organism>
<sequence>MLLEQHLQQCLILILLITQFVSDIFNTFCFEVVIVVLPRKYQINKLFVFQRSQQHPDFQIFHSCFSMQWESHILDIAYFLPSQSQSHLLTISIRKPFFCLVSQLEP</sequence>
<evidence type="ECO:0000313" key="2">
    <source>
        <dbReference type="EMBL" id="TNV75047.1"/>
    </source>
</evidence>
<reference evidence="2" key="1">
    <citation type="submission" date="2019-06" db="EMBL/GenBank/DDBJ databases">
        <authorList>
            <person name="Zheng W."/>
        </authorList>
    </citation>
    <scope>NUCLEOTIDE SEQUENCE</scope>
    <source>
        <strain evidence="2">QDHG01</strain>
    </source>
</reference>
<keyword evidence="1" id="KW-1133">Transmembrane helix</keyword>